<evidence type="ECO:0000313" key="1">
    <source>
        <dbReference type="EMBL" id="QIM10727.1"/>
    </source>
</evidence>
<protein>
    <submittedName>
        <fullName evidence="1">Uncharacterized protein</fullName>
    </submittedName>
</protein>
<accession>A0A6G8F386</accession>
<gene>
    <name evidence="1" type="ORF">PlAlph_6190</name>
</gene>
<dbReference type="AlphaFoldDB" id="A0A6G8F386"/>
<sequence length="71" mass="8184">MSSQFLNNFYTYQNAMRRIGLEDNSGGFVEEKRDAGQDIADVVRTVSHAERNLHEVRSVSNSYNEILKMIM</sequence>
<reference evidence="1" key="1">
    <citation type="journal article" date="2020" name="J. ISSAAS">
        <title>Lactobacilli and other gastrointestinal microbiota of Peromyscus leucopus, reservoir host for agents of Lyme disease and other zoonoses in North America.</title>
        <authorList>
            <person name="Milovic A."/>
            <person name="Bassam K."/>
            <person name="Shao H."/>
            <person name="Chatzistamou I."/>
            <person name="Tufts D.M."/>
            <person name="Diuk-Wasser M."/>
            <person name="Barbour A.G."/>
        </authorList>
    </citation>
    <scope>NUCLEOTIDE SEQUENCE</scope>
    <source>
        <strain evidence="1">LL90</strain>
    </source>
</reference>
<organism evidence="1">
    <name type="scientific">uncultured Alphaproteobacteria bacterium</name>
    <dbReference type="NCBI Taxonomy" id="91750"/>
    <lineage>
        <taxon>Bacteria</taxon>
        <taxon>Pseudomonadati</taxon>
        <taxon>Pseudomonadota</taxon>
        <taxon>Alphaproteobacteria</taxon>
        <taxon>environmental samples</taxon>
    </lineage>
</organism>
<name>A0A6G8F386_9PROT</name>
<dbReference type="EMBL" id="MN990732">
    <property type="protein sequence ID" value="QIM10727.1"/>
    <property type="molecule type" value="Genomic_DNA"/>
</dbReference>
<proteinExistence type="predicted"/>